<comment type="caution">
    <text evidence="1">The sequence shown here is derived from an EMBL/GenBank/DDBJ whole genome shotgun (WGS) entry which is preliminary data.</text>
</comment>
<dbReference type="PANTHER" id="PTHR10826">
    <property type="entry name" value="COMPLEMENT COMPONENT 1"/>
    <property type="match status" value="1"/>
</dbReference>
<dbReference type="EMBL" id="CAJJDN010000041">
    <property type="protein sequence ID" value="CAD8080789.1"/>
    <property type="molecule type" value="Genomic_DNA"/>
</dbReference>
<evidence type="ECO:0000313" key="1">
    <source>
        <dbReference type="EMBL" id="CAD8080789.1"/>
    </source>
</evidence>
<reference evidence="1" key="1">
    <citation type="submission" date="2021-01" db="EMBL/GenBank/DDBJ databases">
        <authorList>
            <consortium name="Genoscope - CEA"/>
            <person name="William W."/>
        </authorList>
    </citation>
    <scope>NUCLEOTIDE SEQUENCE</scope>
</reference>
<protein>
    <submittedName>
        <fullName evidence="1">Uncharacterized protein</fullName>
    </submittedName>
</protein>
<dbReference type="Proteomes" id="UP000692954">
    <property type="component" value="Unassembled WGS sequence"/>
</dbReference>
<dbReference type="AlphaFoldDB" id="A0A8S1MME2"/>
<dbReference type="OrthoDB" id="302973at2759"/>
<evidence type="ECO:0000313" key="2">
    <source>
        <dbReference type="Proteomes" id="UP000692954"/>
    </source>
</evidence>
<dbReference type="InterPro" id="IPR003428">
    <property type="entry name" value="MAM33"/>
</dbReference>
<organism evidence="1 2">
    <name type="scientific">Paramecium sonneborni</name>
    <dbReference type="NCBI Taxonomy" id="65129"/>
    <lineage>
        <taxon>Eukaryota</taxon>
        <taxon>Sar</taxon>
        <taxon>Alveolata</taxon>
        <taxon>Ciliophora</taxon>
        <taxon>Intramacronucleata</taxon>
        <taxon>Oligohymenophorea</taxon>
        <taxon>Peniculida</taxon>
        <taxon>Parameciidae</taxon>
        <taxon>Paramecium</taxon>
    </lineage>
</organism>
<sequence length="239" mass="28032">MISKMPVRIARTLLPVNFPGSKISIQQSLIEKNQLFQIIENDIMLEAFTINNNHQNRDLTKFNGFQVKNIEDEQRIELSKNVENVQILICIDFQNRNLSIEKEIMDTQIIQIQNTSDLPLSLFQNVPQFQAPFSVYLTKGNGIILCYECMITNDKIKIEMVQIIDDIEEHKLIPREYRGLQDYNGNNHIIENSIQNEMLNYLKTFEIDSEFAQFVQYIQIHKEQILNVNNCYTSKKLND</sequence>
<accession>A0A8S1MME2</accession>
<keyword evidence="2" id="KW-1185">Reference proteome</keyword>
<gene>
    <name evidence="1" type="ORF">PSON_ATCC_30995.1.T0410054</name>
</gene>
<dbReference type="Pfam" id="PF02330">
    <property type="entry name" value="MAM33"/>
    <property type="match status" value="1"/>
</dbReference>
<dbReference type="PANTHER" id="PTHR10826:SF1">
    <property type="entry name" value="COMPLEMENT COMPONENT 1 Q SUBCOMPONENT-BINDING PROTEIN, MITOCHONDRIAL"/>
    <property type="match status" value="1"/>
</dbReference>
<dbReference type="GO" id="GO:0005759">
    <property type="term" value="C:mitochondrial matrix"/>
    <property type="evidence" value="ECO:0007669"/>
    <property type="project" value="InterPro"/>
</dbReference>
<name>A0A8S1MME2_9CILI</name>
<proteinExistence type="predicted"/>